<evidence type="ECO:0000313" key="2">
    <source>
        <dbReference type="Proteomes" id="UP000297258"/>
    </source>
</evidence>
<protein>
    <submittedName>
        <fullName evidence="1">Uncharacterized protein</fullName>
    </submittedName>
</protein>
<keyword evidence="2" id="KW-1185">Reference proteome</keyword>
<proteinExistence type="predicted"/>
<dbReference type="EMBL" id="SPUM01000081">
    <property type="protein sequence ID" value="TFW31747.1"/>
    <property type="molecule type" value="Genomic_DNA"/>
</dbReference>
<reference evidence="1 2" key="1">
    <citation type="submission" date="2019-03" db="EMBL/GenBank/DDBJ databases">
        <title>Draft genome of Massilia hortus sp. nov., a novel bacterial species of the Oxalobacteraceae family.</title>
        <authorList>
            <person name="Peta V."/>
            <person name="Raths R."/>
            <person name="Bucking H."/>
        </authorList>
    </citation>
    <scope>NUCLEOTIDE SEQUENCE [LARGE SCALE GENOMIC DNA]</scope>
    <source>
        <strain evidence="1 2">ONC3</strain>
    </source>
</reference>
<name>A0A4Y9SYC6_9BURK</name>
<dbReference type="OrthoDB" id="626916at2"/>
<dbReference type="AlphaFoldDB" id="A0A4Y9SYC6"/>
<organism evidence="1 2">
    <name type="scientific">Massilia horti</name>
    <dbReference type="NCBI Taxonomy" id="2562153"/>
    <lineage>
        <taxon>Bacteria</taxon>
        <taxon>Pseudomonadati</taxon>
        <taxon>Pseudomonadota</taxon>
        <taxon>Betaproteobacteria</taxon>
        <taxon>Burkholderiales</taxon>
        <taxon>Oxalobacteraceae</taxon>
        <taxon>Telluria group</taxon>
        <taxon>Massilia</taxon>
    </lineage>
</organism>
<sequence>MNRELDRLYELLPLVHRMRDAAQGYPLKSLLVVIAEQVGVVEQDIARLYDNWFIETCDDWVAPYIGDLVGYRPVGEARTRGLEKAVFPRREIANTLAARRRKGTLALLEQLANDGAGWPARAVEFYRLLGWTQHLDHRRPNRGRSADLRDGSALDLLGGPFDPFAHGVDVRRIASTRSRGRYNIPEVGLFAWRLKTYPVTLAPASRQHDDGRNCFTFSVLGNDTPLYNRAQPEASPTGIAEEINLPVPIRRRALEYRQPGTTRAQASADYYGALRSILVTVEWHNKDGIVAIPAEQVVAADLSKWNRQLERGQVAVDPELGRILFERRGVPKRVWVSYRYAFSADIGGGEYRRPLSQPQGALLFRVGHGEALGSITAALLAWRAAQDQDPAAKAAVIEIGDSGIYSEQLALELGAGESLQIRAGQRSQRPPGDSGGWTRPLLRLHGDEQGDPFSVRGRAGSRLVLDGLLVSGGGIKVYGPGADGDAGDVADQLCDITIRHCTLVPGWRLGCDCAPCHEDEPSLELFNCRAAVRIEHSILGKIRVSASEVESDPVSIALSDSIVDATGVELAAIEGAQGALAFAELTMRRCTVLGTIGAHAVALAENSIFMGTLQLARRQLGCVRYCYVSPGSRTPRRYHCEPDLRWAAVDEAMLQVPAVERDAEKQREAGRVRPRFNSLRYGAPAYCQLADDCAAEIGQGADDESEMGVFHDLFQPQREANLRGRLDEYTPASLDVGIIFAS</sequence>
<accession>A0A4Y9SYC6</accession>
<evidence type="ECO:0000313" key="1">
    <source>
        <dbReference type="EMBL" id="TFW31747.1"/>
    </source>
</evidence>
<comment type="caution">
    <text evidence="1">The sequence shown here is derived from an EMBL/GenBank/DDBJ whole genome shotgun (WGS) entry which is preliminary data.</text>
</comment>
<gene>
    <name evidence="1" type="ORF">E4O92_12410</name>
</gene>
<dbReference type="Proteomes" id="UP000297258">
    <property type="component" value="Unassembled WGS sequence"/>
</dbReference>
<dbReference type="RefSeq" id="WP_135190087.1">
    <property type="nucleotide sequence ID" value="NZ_SPUM01000081.1"/>
</dbReference>